<dbReference type="InterPro" id="IPR018677">
    <property type="entry name" value="DUF2157"/>
</dbReference>
<dbReference type="EMBL" id="JXMU01000010">
    <property type="protein sequence ID" value="KPB01491.1"/>
    <property type="molecule type" value="Genomic_DNA"/>
</dbReference>
<evidence type="ECO:0000259" key="2">
    <source>
        <dbReference type="Pfam" id="PF09925"/>
    </source>
</evidence>
<keyword evidence="1" id="KW-1133">Transmembrane helix</keyword>
<feature type="transmembrane region" description="Helical" evidence="1">
    <location>
        <begin position="215"/>
        <end position="236"/>
    </location>
</feature>
<feature type="transmembrane region" description="Helical" evidence="1">
    <location>
        <begin position="360"/>
        <end position="382"/>
    </location>
</feature>
<gene>
    <name evidence="3" type="ORF">SU32_07865</name>
</gene>
<feature type="transmembrane region" description="Helical" evidence="1">
    <location>
        <begin position="51"/>
        <end position="72"/>
    </location>
</feature>
<evidence type="ECO:0000256" key="1">
    <source>
        <dbReference type="SAM" id="Phobius"/>
    </source>
</evidence>
<feature type="transmembrane region" description="Helical" evidence="1">
    <location>
        <begin position="256"/>
        <end position="274"/>
    </location>
</feature>
<organism evidence="3 4">
    <name type="scientific">Ahrensia marina</name>
    <dbReference type="NCBI Taxonomy" id="1514904"/>
    <lineage>
        <taxon>Bacteria</taxon>
        <taxon>Pseudomonadati</taxon>
        <taxon>Pseudomonadota</taxon>
        <taxon>Alphaproteobacteria</taxon>
        <taxon>Hyphomicrobiales</taxon>
        <taxon>Ahrensiaceae</taxon>
        <taxon>Ahrensia</taxon>
    </lineage>
</organism>
<keyword evidence="1" id="KW-0472">Membrane</keyword>
<proteinExistence type="predicted"/>
<feature type="transmembrane region" description="Helical" evidence="1">
    <location>
        <begin position="191"/>
        <end position="208"/>
    </location>
</feature>
<feature type="transmembrane region" description="Helical" evidence="1">
    <location>
        <begin position="117"/>
        <end position="135"/>
    </location>
</feature>
<keyword evidence="1" id="KW-0812">Transmembrane</keyword>
<feature type="domain" description="DUF2157" evidence="2">
    <location>
        <begin position="7"/>
        <end position="164"/>
    </location>
</feature>
<feature type="transmembrane region" description="Helical" evidence="1">
    <location>
        <begin position="335"/>
        <end position="354"/>
    </location>
</feature>
<dbReference type="STRING" id="1514904.SU32_07865"/>
<name>A0A0N0E7R1_9HYPH</name>
<dbReference type="AlphaFoldDB" id="A0A0N0E7R1"/>
<evidence type="ECO:0000313" key="3">
    <source>
        <dbReference type="EMBL" id="KPB01491.1"/>
    </source>
</evidence>
<comment type="caution">
    <text evidence="3">The sequence shown here is derived from an EMBL/GenBank/DDBJ whole genome shotgun (WGS) entry which is preliminary data.</text>
</comment>
<dbReference type="Proteomes" id="UP000038011">
    <property type="component" value="Unassembled WGS sequence"/>
</dbReference>
<dbReference type="Pfam" id="PF09925">
    <property type="entry name" value="DUF2157"/>
    <property type="match status" value="1"/>
</dbReference>
<protein>
    <recommendedName>
        <fullName evidence="2">DUF2157 domain-containing protein</fullName>
    </recommendedName>
</protein>
<evidence type="ECO:0000313" key="4">
    <source>
        <dbReference type="Proteomes" id="UP000038011"/>
    </source>
</evidence>
<feature type="transmembrane region" description="Helical" evidence="1">
    <location>
        <begin position="286"/>
        <end position="303"/>
    </location>
</feature>
<sequence>MIERQIQDWQKRGVIDDQVAVSLLADINASAAKKAFGSPSTTKRVTRRFSFFQVLVVFAAICFAASVALLIASNWEAIPRLVRTIGILCIVAAGLLGGVFVHGRYGTKSRYVEEACYLIAGGAFLSAVALVAQMYHISGDERGAALLYAVGLGAGAIAVRSLVLTGGALFFWTQWHFVGPDPANLLSLPVWVFYAALGAALLVSLLLNSKWAKTMVLIAAAAGLLPLAADIAWWILEEIIDGLEWFFDLPDIVRQVIWGSMLLAATYFIMLPSPDAARKSGFFTRNRVEFSFIAGCFALLALHEFGDEGLFSFVLAGLVIGFILLTLYRHGKEHVPVRYLCYAIFLIEVFYLYAETISSMVSTSGFLMLLAVFLVVVASFVYRMEKRFASTKNKDEAAAS</sequence>
<accession>A0A0N0E7R1</accession>
<keyword evidence="4" id="KW-1185">Reference proteome</keyword>
<feature type="transmembrane region" description="Helical" evidence="1">
    <location>
        <begin position="84"/>
        <end position="105"/>
    </location>
</feature>
<feature type="transmembrane region" description="Helical" evidence="1">
    <location>
        <begin position="309"/>
        <end position="328"/>
    </location>
</feature>
<dbReference type="PATRIC" id="fig|1514904.3.peg.390"/>
<reference evidence="3 4" key="1">
    <citation type="submission" date="2015-01" db="EMBL/GenBank/DDBJ databases">
        <title>Ahrensia donghaiensis sp. nov., a novel dimethylsulphoniopropionate-cleavage bacterium isolated from seawater and emended descriptions of the genus Ahrensia and Ahrensia kielensis.</title>
        <authorList>
            <person name="Liu J."/>
        </authorList>
    </citation>
    <scope>NUCLEOTIDE SEQUENCE [LARGE SCALE GENOMIC DNA]</scope>
    <source>
        <strain evidence="3 4">LZD062</strain>
    </source>
</reference>